<dbReference type="RefSeq" id="XP_026285788.1">
    <property type="nucleotide sequence ID" value="XM_026430003.2"/>
</dbReference>
<dbReference type="PANTHER" id="PTHR24198">
    <property type="entry name" value="ANKYRIN REPEAT AND PROTEIN KINASE DOMAIN-CONTAINING PROTEIN"/>
    <property type="match status" value="1"/>
</dbReference>
<accession>A0A6J1SXY6</accession>
<dbReference type="PROSITE" id="PS50088">
    <property type="entry name" value="ANK_REPEAT"/>
    <property type="match status" value="5"/>
</dbReference>
<dbReference type="Gene3D" id="1.25.40.20">
    <property type="entry name" value="Ankyrin repeat-containing domain"/>
    <property type="match status" value="4"/>
</dbReference>
<organism evidence="4 5">
    <name type="scientific">Frankliniella occidentalis</name>
    <name type="common">Western flower thrips</name>
    <name type="synonym">Euthrips occidentalis</name>
    <dbReference type="NCBI Taxonomy" id="133901"/>
    <lineage>
        <taxon>Eukaryota</taxon>
        <taxon>Metazoa</taxon>
        <taxon>Ecdysozoa</taxon>
        <taxon>Arthropoda</taxon>
        <taxon>Hexapoda</taxon>
        <taxon>Insecta</taxon>
        <taxon>Pterygota</taxon>
        <taxon>Neoptera</taxon>
        <taxon>Paraneoptera</taxon>
        <taxon>Thysanoptera</taxon>
        <taxon>Terebrantia</taxon>
        <taxon>Thripoidea</taxon>
        <taxon>Thripidae</taxon>
        <taxon>Frankliniella</taxon>
    </lineage>
</organism>
<protein>
    <submittedName>
        <fullName evidence="5">Uncharacterized protein LOC113211592</fullName>
    </submittedName>
</protein>
<keyword evidence="2 3" id="KW-0040">ANK repeat</keyword>
<keyword evidence="4" id="KW-1185">Reference proteome</keyword>
<name>A0A6J1SXY6_FRAOC</name>
<dbReference type="PRINTS" id="PR01415">
    <property type="entry name" value="ANKYRIN"/>
</dbReference>
<dbReference type="PROSITE" id="PS50297">
    <property type="entry name" value="ANK_REP_REGION"/>
    <property type="match status" value="5"/>
</dbReference>
<evidence type="ECO:0000256" key="1">
    <source>
        <dbReference type="ARBA" id="ARBA00022737"/>
    </source>
</evidence>
<dbReference type="InterPro" id="IPR002110">
    <property type="entry name" value="Ankyrin_rpt"/>
</dbReference>
<gene>
    <name evidence="5" type="primary">LOC113211592</name>
</gene>
<dbReference type="SMART" id="SM00248">
    <property type="entry name" value="ANK"/>
    <property type="match status" value="11"/>
</dbReference>
<dbReference type="Pfam" id="PF13637">
    <property type="entry name" value="Ank_4"/>
    <property type="match status" value="1"/>
</dbReference>
<feature type="repeat" description="ANK" evidence="3">
    <location>
        <begin position="956"/>
        <end position="988"/>
    </location>
</feature>
<dbReference type="Proteomes" id="UP000504606">
    <property type="component" value="Unplaced"/>
</dbReference>
<evidence type="ECO:0000256" key="3">
    <source>
        <dbReference type="PROSITE-ProRule" id="PRU00023"/>
    </source>
</evidence>
<dbReference type="GeneID" id="113211592"/>
<feature type="repeat" description="ANK" evidence="3">
    <location>
        <begin position="655"/>
        <end position="679"/>
    </location>
</feature>
<proteinExistence type="predicted"/>
<feature type="repeat" description="ANK" evidence="3">
    <location>
        <begin position="991"/>
        <end position="1017"/>
    </location>
</feature>
<feature type="repeat" description="ANK" evidence="3">
    <location>
        <begin position="887"/>
        <end position="919"/>
    </location>
</feature>
<dbReference type="Pfam" id="PF12796">
    <property type="entry name" value="Ank_2"/>
    <property type="match status" value="3"/>
</dbReference>
<evidence type="ECO:0000313" key="5">
    <source>
        <dbReference type="RefSeq" id="XP_026285788.1"/>
    </source>
</evidence>
<feature type="repeat" description="ANK" evidence="3">
    <location>
        <begin position="1023"/>
        <end position="1048"/>
    </location>
</feature>
<dbReference type="SUPFAM" id="SSF48403">
    <property type="entry name" value="Ankyrin repeat"/>
    <property type="match status" value="2"/>
</dbReference>
<dbReference type="KEGG" id="foc:113211592"/>
<sequence>MGTRAEVVDKLRQGIAPEKSKLYEILLRALRDQDGQTVIEISDQFTKLQDKGEGRLFEDRLAQAWSTVKAMLVPLDSDFVASVRSTQVQTRYCLSNLNPPDSAPETDVLQNWEDLMRQLDLVLDYAQRLEEKLTREEVDDECVTLAVLTALAVRAVKTDLLRTSKEVPWEFWEYYLVSFVKTQTMYGSWAFVVFSAESTLSHLNTFRWNVNELASSLRSYSGDKAAKFKELSAEPAIDFRTHANEILQSSGKLSSLYRDCQVLRDVQSLSYIWGALTVAAASLKLSDSEWKEWGLMSLCSELSQADRRMQYSWGSANLSVRHAEAIQLFAAYLDEKEDTSAGLRSKEVREILRNKLLMLRAVVLELWAMAEADLVERYWKPESKQPTDLARALAVYELRPKLQVHPMCEFYMRSLLVKPLPDYNAVVVGEIQTYLTNIDALTRARLIAFGSPTSKAMGAVLRDFCGDLLSSTLLKTSNSPLSSVCAAELEQAGLDGTPPSQDMVDRSVAALRAMAPAQDAGRDAAVRGLLLVLATHWHEHDTASPTLDLFSPILFGKQLQSYLSRGGDELLEACFSPGKELDALHAVLREEGLVNLRRGAQPRARSLQEARAEAERVLGLMRVKDEAFRCAHSGDLSQLRAAVEAGADALSRDCRGRTLLHAAADAGRVEVVDWLLSPGGVDPCSADWMGGTALCVAGSASVAEKLSRFHKAGKSCSPLDAAVLAGRADVLGVLLDQLHDADLFSAKSEAGRSLLRHAALWGHAGALKLLLDRGVGGADASSAPTPRGAQPLIQAAACSGSAPTVELLLSGAGTADCWVALQLAARGGRPNAFRALLDELRRRRPKDWDAQMRQAVEPAVRGGDEDILSAVLDEWPRGASMDMDGGDGAKVLHLAASLGRPQVVRCLLQRGADPQHRDGNKNSALYVAAGFGHHEVVAALLERIPSGHSLRTGASEALPPLCCAAKGGHLAVVELLVREGADVNVSDASDSDKTPLYYAALKGHASLAAWLLEHGASCYSAAMKHTPLHAAAMNGNLAVVKVLVPNNAVVPDYQLRLLQHKDEFGITALHAAVMSGAVAVVEWILMREKEQLQRLDKKPGQAASVYQRDDVGRTALFWCAEASGSAEVTRVLLENMKDTAFMEVAQVGELELRAMAVEPLLTGGGADGESAGVVRELCRWIPDMGSAAQEGASRGAWLKSLASTDKDFGLALVTTICSWLVAMNEARLLFSSANVPVLVRGLTRTLAAALDNGERGVVTKAVLARMVQQGSRLAAKQDVELCSHAEAMRRGVLQGASGDSAARLLCAWMHDVVGGKPAAVRCMVQEALSLARDLLYADGVCLCTKWLLFTAQPADRLAVRTMAVEALPLAIFMDGDGVREVQELCAQIPKLRSEQNLRSRAENLAALSSTDKKYGEVVVGKLCSVICCQEGPVPDQKDIGQWMCTLTIMLAIALDDGCVGPSSAALLSMLARMENDEVVLRGDMANVAGALEGADSSNVVQVLCAWISDLATRDLQSVRAVAKEVLSVAGALGDNEAVEVLGSFVAEQHASCCLLRLFCRFSQPKK</sequence>
<dbReference type="OrthoDB" id="194358at2759"/>
<reference evidence="5" key="1">
    <citation type="submission" date="2025-08" db="UniProtKB">
        <authorList>
            <consortium name="RefSeq"/>
        </authorList>
    </citation>
    <scope>IDENTIFICATION</scope>
    <source>
        <tissue evidence="5">Whole organism</tissue>
    </source>
</reference>
<evidence type="ECO:0000313" key="4">
    <source>
        <dbReference type="Proteomes" id="UP000504606"/>
    </source>
</evidence>
<dbReference type="InterPro" id="IPR036770">
    <property type="entry name" value="Ankyrin_rpt-contain_sf"/>
</dbReference>
<dbReference type="PANTHER" id="PTHR24198:SF165">
    <property type="entry name" value="ANKYRIN REPEAT-CONTAINING PROTEIN-RELATED"/>
    <property type="match status" value="1"/>
</dbReference>
<evidence type="ECO:0000256" key="2">
    <source>
        <dbReference type="ARBA" id="ARBA00023043"/>
    </source>
</evidence>
<keyword evidence="1" id="KW-0677">Repeat</keyword>